<feature type="binding site" evidence="3">
    <location>
        <position position="390"/>
    </location>
    <ligand>
        <name>Mn(2+)</name>
        <dbReference type="ChEBI" id="CHEBI:29035"/>
    </ligand>
</feature>
<keyword evidence="3" id="KW-0104">Cadmium</keyword>
<dbReference type="InterPro" id="IPR013785">
    <property type="entry name" value="Aldolase_TIM"/>
</dbReference>
<keyword evidence="3" id="KW-0464">Manganese</keyword>
<dbReference type="GO" id="GO:0008652">
    <property type="term" value="P:amino acid biosynthetic process"/>
    <property type="evidence" value="ECO:0007669"/>
    <property type="project" value="UniProtKB-KW"/>
</dbReference>
<feature type="binding site" evidence="3">
    <location>
        <position position="257"/>
    </location>
    <ligand>
        <name>phosphoenolpyruvate</name>
        <dbReference type="ChEBI" id="CHEBI:58702"/>
    </ligand>
</feature>
<comment type="pathway">
    <text evidence="4">Metabolic intermediate biosynthesis; chorismate biosynthesis; chorismate from D-erythrose 4-phosphate and phosphoenolpyruvate: step 1/7.</text>
</comment>
<dbReference type="PANTHER" id="PTHR21337:SF0">
    <property type="entry name" value="PHOSPHO-2-DEHYDRO-3-DEOXYHEPTONATE ALDOLASE"/>
    <property type="match status" value="1"/>
</dbReference>
<name>D6MSW8_9ACTN</name>
<proteinExistence type="inferred from homology"/>
<accession>D6MSW8</accession>
<evidence type="ECO:0000256" key="3">
    <source>
        <dbReference type="PIRSR" id="PIRSR602480-1"/>
    </source>
</evidence>
<dbReference type="GO" id="GO:0009073">
    <property type="term" value="P:aromatic amino acid family biosynthetic process"/>
    <property type="evidence" value="ECO:0007669"/>
    <property type="project" value="UniProtKB-KW"/>
</dbReference>
<dbReference type="GO" id="GO:0009423">
    <property type="term" value="P:chorismate biosynthetic process"/>
    <property type="evidence" value="ECO:0007669"/>
    <property type="project" value="UniProtKB-UniPathway"/>
</dbReference>
<dbReference type="EC" id="2.5.1.54" evidence="4"/>
<evidence type="ECO:0000256" key="2">
    <source>
        <dbReference type="ARBA" id="ARBA00022679"/>
    </source>
</evidence>
<feature type="binding site" evidence="3">
    <location>
        <position position="123"/>
    </location>
    <ligand>
        <name>phosphoenolpyruvate</name>
        <dbReference type="ChEBI" id="CHEBI:58702"/>
    </ligand>
</feature>
<comment type="similarity">
    <text evidence="1 4">Belongs to the class-II DAHP synthase family.</text>
</comment>
<keyword evidence="3" id="KW-0170">Cobalt</keyword>
<organism evidence="5">
    <name type="scientific">Streptomyces sp. SF2575</name>
    <dbReference type="NCBI Taxonomy" id="746675"/>
    <lineage>
        <taxon>Bacteria</taxon>
        <taxon>Bacillati</taxon>
        <taxon>Actinomycetota</taxon>
        <taxon>Actinomycetes</taxon>
        <taxon>Kitasatosporales</taxon>
        <taxon>Streptomycetaceae</taxon>
        <taxon>Streptomyces</taxon>
    </lineage>
</organism>
<dbReference type="GO" id="GO:0003849">
    <property type="term" value="F:3-deoxy-7-phosphoheptulonate synthase activity"/>
    <property type="evidence" value="ECO:0007669"/>
    <property type="project" value="UniProtKB-EC"/>
</dbReference>
<protein>
    <recommendedName>
        <fullName evidence="4">Phospho-2-dehydro-3-deoxyheptonate aldolase</fullName>
        <ecNumber evidence="4">2.5.1.54</ecNumber>
    </recommendedName>
</protein>
<dbReference type="UniPathway" id="UPA00053">
    <property type="reaction ID" value="UER00084"/>
</dbReference>
<feature type="binding site" evidence="3">
    <location>
        <position position="288"/>
    </location>
    <ligand>
        <name>phosphoenolpyruvate</name>
        <dbReference type="ChEBI" id="CHEBI:58702"/>
    </ligand>
</feature>
<feature type="binding site" evidence="3">
    <location>
        <position position="362"/>
    </location>
    <ligand>
        <name>Mn(2+)</name>
        <dbReference type="ChEBI" id="CHEBI:29035"/>
    </ligand>
</feature>
<keyword evidence="4" id="KW-0028">Amino-acid biosynthesis</keyword>
<keyword evidence="4" id="KW-0057">Aromatic amino acid biosynthesis</keyword>
<dbReference type="Gene3D" id="3.20.20.70">
    <property type="entry name" value="Aldolase class I"/>
    <property type="match status" value="1"/>
</dbReference>
<comment type="cofactor">
    <cofactor evidence="3">
        <name>Mn(2+)</name>
        <dbReference type="ChEBI" id="CHEBI:29035"/>
    </cofactor>
    <cofactor evidence="3">
        <name>Co(2+)</name>
        <dbReference type="ChEBI" id="CHEBI:48828"/>
    </cofactor>
    <cofactor evidence="3">
        <name>Cd(2+)</name>
        <dbReference type="ChEBI" id="CHEBI:48775"/>
    </cofactor>
    <text evidence="3">Binds 1 divalent cation per subunit. The enzyme is active with manganese, cobalt or cadmium ions.</text>
</comment>
<gene>
    <name evidence="5" type="primary">ssfI</name>
</gene>
<dbReference type="InterPro" id="IPR002480">
    <property type="entry name" value="DAHP_synth_2"/>
</dbReference>
<dbReference type="AlphaFoldDB" id="D6MSW8"/>
<dbReference type="PANTHER" id="PTHR21337">
    <property type="entry name" value="PHOSPHO-2-DEHYDRO-3-DEOXYHEPTONATE ALDOLASE 1, 2"/>
    <property type="match status" value="1"/>
</dbReference>
<evidence type="ECO:0000256" key="4">
    <source>
        <dbReference type="RuleBase" id="RU363071"/>
    </source>
</evidence>
<keyword evidence="2 4" id="KW-0808">Transferase</keyword>
<feature type="binding site" evidence="3">
    <location>
        <begin position="234"/>
        <end position="235"/>
    </location>
    <ligand>
        <name>phosphoenolpyruvate</name>
        <dbReference type="ChEBI" id="CHEBI:58702"/>
    </ligand>
</feature>
<reference evidence="5" key="1">
    <citation type="journal article" date="2009" name="J. Am. Chem. Soc.">
        <title>Biochemical analysis of the biosynthetic pathway of an anticancer tetracycline SF2575.</title>
        <authorList>
            <person name="Pickens L.B."/>
            <person name="Kim W."/>
            <person name="Wang P."/>
            <person name="Zhou H."/>
            <person name="Watanabe K."/>
            <person name="Gomi S."/>
            <person name="Tang Y."/>
        </authorList>
    </citation>
    <scope>NUCLEOTIDE SEQUENCE</scope>
    <source>
        <strain evidence="5">SF2575</strain>
    </source>
</reference>
<feature type="binding site" evidence="3">
    <location>
        <position position="320"/>
    </location>
    <ligand>
        <name>Mn(2+)</name>
        <dbReference type="ChEBI" id="CHEBI:29035"/>
    </ligand>
</feature>
<comment type="catalytic activity">
    <reaction evidence="4">
        <text>D-erythrose 4-phosphate + phosphoenolpyruvate + H2O = 7-phospho-2-dehydro-3-deoxy-D-arabino-heptonate + phosphate</text>
        <dbReference type="Rhea" id="RHEA:14717"/>
        <dbReference type="ChEBI" id="CHEBI:15377"/>
        <dbReference type="ChEBI" id="CHEBI:16897"/>
        <dbReference type="ChEBI" id="CHEBI:43474"/>
        <dbReference type="ChEBI" id="CHEBI:58394"/>
        <dbReference type="ChEBI" id="CHEBI:58702"/>
        <dbReference type="EC" id="2.5.1.54"/>
    </reaction>
</comment>
<dbReference type="SUPFAM" id="SSF51569">
    <property type="entry name" value="Aldolase"/>
    <property type="match status" value="1"/>
</dbReference>
<dbReference type="EMBL" id="GQ409537">
    <property type="protein sequence ID" value="ADE34506.1"/>
    <property type="molecule type" value="Genomic_DNA"/>
</dbReference>
<evidence type="ECO:0000256" key="1">
    <source>
        <dbReference type="ARBA" id="ARBA00008911"/>
    </source>
</evidence>
<dbReference type="Pfam" id="PF01474">
    <property type="entry name" value="DAHP_synth_2"/>
    <property type="match status" value="2"/>
</dbReference>
<feature type="binding site" evidence="3">
    <location>
        <position position="84"/>
    </location>
    <ligand>
        <name>Mn(2+)</name>
        <dbReference type="ChEBI" id="CHEBI:29035"/>
    </ligand>
</feature>
<sequence>MADDLTPVLSQEEGTALSDTEIRRWLALPSQQQPGWAADPGLPSVRRELSARSPLVGWEEVRTLNALLAGVAEGKFQVIQAGDCAEEPSECAAVPVSRKIGLLDALAGVMQINVDKPLIRVGRIAGQFAKPRSEAMETVDGVQLPVYRGHLVNSPEPEPAGRRADPRRMLDAYDASRRAMALLRGRSGDAPVPMDALVWTSHEALVLDYELPMVRRSSDGKQLLASTHWPWIGERTRQPDGAHVRLLGSVINPVSCKVGPNVSPQDVVELCRLLDPERTPGKLTLIARMGADVVTERLPRLVAAVHAAGHPVIWMCDPMHGNTVRGPGGVKTRLVKTMRRELQGFLQAVDAAGGVAGGLHLESTPHNVTECIWDETELSQLRPESGPLCDPRLNPWQALAVATCWEAPADAKPSD</sequence>
<evidence type="ECO:0000313" key="5">
    <source>
        <dbReference type="EMBL" id="ADE34506.1"/>
    </source>
</evidence>